<proteinExistence type="predicted"/>
<evidence type="ECO:0000313" key="4">
    <source>
        <dbReference type="EMBL" id="KAL1110574.1"/>
    </source>
</evidence>
<dbReference type="InterPro" id="IPR008211">
    <property type="entry name" value="Laminin_N"/>
</dbReference>
<dbReference type="SMART" id="SM00136">
    <property type="entry name" value="LamNT"/>
    <property type="match status" value="1"/>
</dbReference>
<evidence type="ECO:0000259" key="3">
    <source>
        <dbReference type="PROSITE" id="PS51117"/>
    </source>
</evidence>
<dbReference type="Gene3D" id="2.60.120.260">
    <property type="entry name" value="Galactose-binding domain-like"/>
    <property type="match status" value="1"/>
</dbReference>
<dbReference type="EMBL" id="JBFDAA010000022">
    <property type="protein sequence ID" value="KAL1110574.1"/>
    <property type="molecule type" value="Genomic_DNA"/>
</dbReference>
<dbReference type="PANTHER" id="PTHR10574">
    <property type="entry name" value="NETRIN/LAMININ-RELATED"/>
    <property type="match status" value="1"/>
</dbReference>
<keyword evidence="2" id="KW-0424">Laminin EGF-like domain</keyword>
<dbReference type="Proteomes" id="UP001558652">
    <property type="component" value="Unassembled WGS sequence"/>
</dbReference>
<dbReference type="AlphaFoldDB" id="A0ABD0XTW2"/>
<evidence type="ECO:0000256" key="2">
    <source>
        <dbReference type="ARBA" id="ARBA00023292"/>
    </source>
</evidence>
<protein>
    <recommendedName>
        <fullName evidence="3">Laminin N-terminal domain-containing protein</fullName>
    </recommendedName>
</protein>
<keyword evidence="1" id="KW-1015">Disulfide bond</keyword>
<accession>A0ABD0XTW2</accession>
<organism evidence="4 5">
    <name type="scientific">Ranatra chinensis</name>
    <dbReference type="NCBI Taxonomy" id="642074"/>
    <lineage>
        <taxon>Eukaryota</taxon>
        <taxon>Metazoa</taxon>
        <taxon>Ecdysozoa</taxon>
        <taxon>Arthropoda</taxon>
        <taxon>Hexapoda</taxon>
        <taxon>Insecta</taxon>
        <taxon>Pterygota</taxon>
        <taxon>Neoptera</taxon>
        <taxon>Paraneoptera</taxon>
        <taxon>Hemiptera</taxon>
        <taxon>Heteroptera</taxon>
        <taxon>Panheteroptera</taxon>
        <taxon>Nepomorpha</taxon>
        <taxon>Nepidae</taxon>
        <taxon>Ranatrinae</taxon>
        <taxon>Ranatra</taxon>
    </lineage>
</organism>
<name>A0ABD0XTW2_9HEMI</name>
<keyword evidence="5" id="KW-1185">Reference proteome</keyword>
<evidence type="ECO:0000256" key="1">
    <source>
        <dbReference type="ARBA" id="ARBA00023157"/>
    </source>
</evidence>
<reference evidence="4 5" key="1">
    <citation type="submission" date="2024-07" db="EMBL/GenBank/DDBJ databases">
        <title>Chromosome-level genome assembly of the water stick insect Ranatra chinensis (Heteroptera: Nepidae).</title>
        <authorList>
            <person name="Liu X."/>
        </authorList>
    </citation>
    <scope>NUCLEOTIDE SEQUENCE [LARGE SCALE GENOMIC DNA]</scope>
    <source>
        <strain evidence="4">Cailab_2021Rc</strain>
        <tissue evidence="4">Muscle</tissue>
    </source>
</reference>
<dbReference type="PANTHER" id="PTHR10574:SF375">
    <property type="entry name" value="LAMININ SUBUNIT BETA-1"/>
    <property type="match status" value="1"/>
</dbReference>
<evidence type="ECO:0000313" key="5">
    <source>
        <dbReference type="Proteomes" id="UP001558652"/>
    </source>
</evidence>
<dbReference type="Pfam" id="PF00055">
    <property type="entry name" value="Laminin_N"/>
    <property type="match status" value="1"/>
</dbReference>
<sequence length="169" mass="19435">MGSCYPATGNLLIGREKNLTASSTCGLHSVENYCIVSHLEDQKKCFTCDSTDATIDKPEYNHRIQHIIYSTDPGTNQQSWWQSENGKEHVTIQLDLEAEFHFTHLIMKFRTFRPSAMLIERSSDFGKTWKVNIFLSYLGALRLFDYVAFFKLGDFTFLYKSLTTPTSHT</sequence>
<dbReference type="InterPro" id="IPR050440">
    <property type="entry name" value="Laminin/Netrin_ECM"/>
</dbReference>
<feature type="domain" description="Laminin N-terminal" evidence="3">
    <location>
        <begin position="1"/>
        <end position="169"/>
    </location>
</feature>
<gene>
    <name evidence="4" type="ORF">AAG570_008102</name>
</gene>
<comment type="caution">
    <text evidence="4">The sequence shown here is derived from an EMBL/GenBank/DDBJ whole genome shotgun (WGS) entry which is preliminary data.</text>
</comment>
<dbReference type="PROSITE" id="PS51117">
    <property type="entry name" value="LAMININ_NTER"/>
    <property type="match status" value="1"/>
</dbReference>